<protein>
    <submittedName>
        <fullName evidence="1">Esterase family protein</fullName>
    </submittedName>
</protein>
<dbReference type="Pfam" id="PF00756">
    <property type="entry name" value="Esterase"/>
    <property type="match status" value="1"/>
</dbReference>
<dbReference type="PANTHER" id="PTHR48098:SF6">
    <property type="entry name" value="FERRI-BACILLIBACTIN ESTERASE BESA"/>
    <property type="match status" value="1"/>
</dbReference>
<reference evidence="1 2" key="1">
    <citation type="submission" date="2019-07" db="EMBL/GenBank/DDBJ databases">
        <authorList>
            <person name="Kim J."/>
        </authorList>
    </citation>
    <scope>NUCLEOTIDE SEQUENCE [LARGE SCALE GENOMIC DNA]</scope>
    <source>
        <strain evidence="2">dk17</strain>
    </source>
</reference>
<dbReference type="InterPro" id="IPR029058">
    <property type="entry name" value="AB_hydrolase_fold"/>
</dbReference>
<dbReference type="Proteomes" id="UP000320042">
    <property type="component" value="Unassembled WGS sequence"/>
</dbReference>
<dbReference type="EMBL" id="VOEJ01000002">
    <property type="protein sequence ID" value="TWR30342.1"/>
    <property type="molecule type" value="Genomic_DNA"/>
</dbReference>
<sequence>MYYSTATEMKIAQKDLHITSAMLQRNVTVTLLMPEEGSIAEPLNLLLLNDGQELEALKLTESLENLYERNQLKPVLVAAVHAGDERLQEYGVAGRPDFKDRGNKADLYTQFIIDELLPQIKMETGVDDFDATAFAGFSLGGLSALDIAWHNADVFDKVGTFSASYWWRSKDLLKGYTDADRIMHNVIRETSGKPELKFWLQTGTKDETADRNQNGIIDSIDDTIDVIKELLAKGYERPADIQYLEILNGTHDTETWGKAMSKFLCWAFGR</sequence>
<organism evidence="1 2">
    <name type="scientific">Mucilaginibacter pallidiroseus</name>
    <dbReference type="NCBI Taxonomy" id="2599295"/>
    <lineage>
        <taxon>Bacteria</taxon>
        <taxon>Pseudomonadati</taxon>
        <taxon>Bacteroidota</taxon>
        <taxon>Sphingobacteriia</taxon>
        <taxon>Sphingobacteriales</taxon>
        <taxon>Sphingobacteriaceae</taxon>
        <taxon>Mucilaginibacter</taxon>
    </lineage>
</organism>
<evidence type="ECO:0000313" key="1">
    <source>
        <dbReference type="EMBL" id="TWR30342.1"/>
    </source>
</evidence>
<proteinExistence type="predicted"/>
<evidence type="ECO:0000313" key="2">
    <source>
        <dbReference type="Proteomes" id="UP000320042"/>
    </source>
</evidence>
<keyword evidence="2" id="KW-1185">Reference proteome</keyword>
<comment type="caution">
    <text evidence="1">The sequence shown here is derived from an EMBL/GenBank/DDBJ whole genome shotgun (WGS) entry which is preliminary data.</text>
</comment>
<dbReference type="SUPFAM" id="SSF53474">
    <property type="entry name" value="alpha/beta-Hydrolases"/>
    <property type="match status" value="1"/>
</dbReference>
<name>A0A563UG31_9SPHI</name>
<dbReference type="AlphaFoldDB" id="A0A563UG31"/>
<dbReference type="Gene3D" id="3.40.50.1820">
    <property type="entry name" value="alpha/beta hydrolase"/>
    <property type="match status" value="1"/>
</dbReference>
<gene>
    <name evidence="1" type="ORF">FPZ43_05215</name>
</gene>
<accession>A0A563UG31</accession>
<dbReference type="OrthoDB" id="9784036at2"/>
<dbReference type="InterPro" id="IPR000801">
    <property type="entry name" value="Esterase-like"/>
</dbReference>
<dbReference type="RefSeq" id="WP_146380802.1">
    <property type="nucleotide sequence ID" value="NZ_VOEJ01000002.1"/>
</dbReference>
<dbReference type="InterPro" id="IPR050583">
    <property type="entry name" value="Mycobacterial_A85_antigen"/>
</dbReference>
<dbReference type="PANTHER" id="PTHR48098">
    <property type="entry name" value="ENTEROCHELIN ESTERASE-RELATED"/>
    <property type="match status" value="1"/>
</dbReference>